<keyword evidence="2" id="KW-0812">Transmembrane</keyword>
<proteinExistence type="predicted"/>
<evidence type="ECO:0000313" key="3">
    <source>
        <dbReference type="EMBL" id="QHT78572.1"/>
    </source>
</evidence>
<sequence length="184" mass="21511">MDQQKIIHLAGEVVVIGGVFLYLNKQIKNLRQEIEDIQNVMIKQQEFIEKNFAGISKSIDFLMRNKQVPIQRKQKINITPLSMEDEDQYDVQESHIINNSQNNVSIENIVPTLNIDNHRQEEKIQNVDDVTDVNEELNMLENSNIEPVIEIVEEQKQEEEIPISIEVKQPELIQVKEKKKKVKK</sequence>
<dbReference type="EMBL" id="MN739934">
    <property type="protein sequence ID" value="QHT78572.1"/>
    <property type="molecule type" value="Genomic_DNA"/>
</dbReference>
<accession>A0A6C0HD60</accession>
<protein>
    <submittedName>
        <fullName evidence="3">Uncharacterized protein</fullName>
    </submittedName>
</protein>
<keyword evidence="1" id="KW-0175">Coiled coil</keyword>
<reference evidence="3" key="1">
    <citation type="journal article" date="2020" name="Nature">
        <title>Giant virus diversity and host interactions through global metagenomics.</title>
        <authorList>
            <person name="Schulz F."/>
            <person name="Roux S."/>
            <person name="Paez-Espino D."/>
            <person name="Jungbluth S."/>
            <person name="Walsh D.A."/>
            <person name="Denef V.J."/>
            <person name="McMahon K.D."/>
            <person name="Konstantinidis K.T."/>
            <person name="Eloe-Fadrosh E.A."/>
            <person name="Kyrpides N.C."/>
            <person name="Woyke T."/>
        </authorList>
    </citation>
    <scope>NUCLEOTIDE SEQUENCE</scope>
    <source>
        <strain evidence="3">GVMAG-M-3300023179-92</strain>
    </source>
</reference>
<organism evidence="3">
    <name type="scientific">viral metagenome</name>
    <dbReference type="NCBI Taxonomy" id="1070528"/>
    <lineage>
        <taxon>unclassified sequences</taxon>
        <taxon>metagenomes</taxon>
        <taxon>organismal metagenomes</taxon>
    </lineage>
</organism>
<feature type="transmembrane region" description="Helical" evidence="2">
    <location>
        <begin position="6"/>
        <end position="23"/>
    </location>
</feature>
<dbReference type="AlphaFoldDB" id="A0A6C0HD60"/>
<keyword evidence="2" id="KW-0472">Membrane</keyword>
<evidence type="ECO:0000256" key="1">
    <source>
        <dbReference type="SAM" id="Coils"/>
    </source>
</evidence>
<evidence type="ECO:0000256" key="2">
    <source>
        <dbReference type="SAM" id="Phobius"/>
    </source>
</evidence>
<feature type="coiled-coil region" evidence="1">
    <location>
        <begin position="20"/>
        <end position="47"/>
    </location>
</feature>
<name>A0A6C0HD60_9ZZZZ</name>
<keyword evidence="2" id="KW-1133">Transmembrane helix</keyword>